<protein>
    <recommendedName>
        <fullName evidence="9">ANK_REP_REGION domain-containing protein</fullName>
    </recommendedName>
</protein>
<evidence type="ECO:0000256" key="2">
    <source>
        <dbReference type="ARBA" id="ARBA00022490"/>
    </source>
</evidence>
<dbReference type="SMART" id="SM00028">
    <property type="entry name" value="TPR"/>
    <property type="match status" value="3"/>
</dbReference>
<feature type="region of interest" description="Disordered" evidence="6">
    <location>
        <begin position="50"/>
        <end position="81"/>
    </location>
</feature>
<sequence>RTSSSCLACPLAGPRRRRVPAAVPARPPATLRRTTCRRQLGTFLHHRARRSAAPGAPHPGGGGGGSPPLALLPAPRPWRPPPPEDVMQVSSVCGVEEALARKALLRSGNSLERAVELLLERPFELHSPPRSSPRNSDAARSDFASVQPPSTRDSIDLNPDDVAAAEACNYKEDETAAEHAAAEEQRRLGNQESAADQMAQLQAGLGGAIAAIGSAGPSAGTELSPEQRKLVEAVAVANVKQAEEAIAGGADAAHGAGTDASLLHAALRTAYGGRLLERHAAVVRLLLRSRADPAATDSQGRALGHRLAELGAEEMLAELHGDGALDLQGRDASGQTPLHKCAAAGRAGATALLLSWGADRDAKDASGATPADVAGGAGAEETLDELLGRPRLLQLAHRLQAAPAGGPEAGAQAAEGQEAASGPAARALAAKEEGNALLKAGNFPAAIEQYTLGIALADAEDRALAADCYNNRAAAHMQLRNYENVVQDATECLQRSPGSAKALVRRAQAYQQLEKFKVALVDTTTAMKSGLLTPAFEKTARIVHKEVREALLADGINPDLICGDVSLPAIRAGVSNQFTSRYAFPARSGVLAVPRSRTLSGVELAGAPRPRWPGSTSRAAPTRPRPGVSSCARWAGTRRTKVPTFPATSSRLSCLGAARWPCIGRSRPCPLPCWAPPRQSCTPAWRRPAARRAGELPWTPALTRRSGRGL</sequence>
<feature type="region of interest" description="Disordered" evidence="6">
    <location>
        <begin position="173"/>
        <end position="194"/>
    </location>
</feature>
<name>A0ABN9Q7U7_9DINO</name>
<evidence type="ECO:0000256" key="3">
    <source>
        <dbReference type="ARBA" id="ARBA00022737"/>
    </source>
</evidence>
<evidence type="ECO:0000256" key="4">
    <source>
        <dbReference type="ARBA" id="ARBA00022803"/>
    </source>
</evidence>
<dbReference type="PROSITE" id="PS50297">
    <property type="entry name" value="ANK_REP_REGION"/>
    <property type="match status" value="1"/>
</dbReference>
<dbReference type="Proteomes" id="UP001189429">
    <property type="component" value="Unassembled WGS sequence"/>
</dbReference>
<keyword evidence="5" id="KW-0040">ANK repeat</keyword>
<gene>
    <name evidence="7" type="ORF">PCOR1329_LOCUS9577</name>
</gene>
<accession>A0ABN9Q7U7</accession>
<evidence type="ECO:0000256" key="6">
    <source>
        <dbReference type="SAM" id="MobiDB-lite"/>
    </source>
</evidence>
<keyword evidence="3" id="KW-0677">Repeat</keyword>
<dbReference type="SUPFAM" id="SSF48403">
    <property type="entry name" value="Ankyrin repeat"/>
    <property type="match status" value="1"/>
</dbReference>
<evidence type="ECO:0000313" key="7">
    <source>
        <dbReference type="EMBL" id="CAK0801864.1"/>
    </source>
</evidence>
<comment type="caution">
    <text evidence="7">The sequence shown here is derived from an EMBL/GenBank/DDBJ whole genome shotgun (WGS) entry which is preliminary data.</text>
</comment>
<evidence type="ECO:0000313" key="8">
    <source>
        <dbReference type="Proteomes" id="UP001189429"/>
    </source>
</evidence>
<reference evidence="7" key="1">
    <citation type="submission" date="2023-10" db="EMBL/GenBank/DDBJ databases">
        <authorList>
            <person name="Chen Y."/>
            <person name="Shah S."/>
            <person name="Dougan E. K."/>
            <person name="Thang M."/>
            <person name="Chan C."/>
        </authorList>
    </citation>
    <scope>NUCLEOTIDE SEQUENCE [LARGE SCALE GENOMIC DNA]</scope>
</reference>
<organism evidence="7 8">
    <name type="scientific">Prorocentrum cordatum</name>
    <dbReference type="NCBI Taxonomy" id="2364126"/>
    <lineage>
        <taxon>Eukaryota</taxon>
        <taxon>Sar</taxon>
        <taxon>Alveolata</taxon>
        <taxon>Dinophyceae</taxon>
        <taxon>Prorocentrales</taxon>
        <taxon>Prorocentraceae</taxon>
        <taxon>Prorocentrum</taxon>
    </lineage>
</organism>
<dbReference type="InterPro" id="IPR002110">
    <property type="entry name" value="Ankyrin_rpt"/>
</dbReference>
<dbReference type="Pfam" id="PF00023">
    <property type="entry name" value="Ank"/>
    <property type="match status" value="1"/>
</dbReference>
<dbReference type="InterPro" id="IPR009060">
    <property type="entry name" value="UBA-like_sf"/>
</dbReference>
<evidence type="ECO:0000256" key="5">
    <source>
        <dbReference type="PROSITE-ProRule" id="PRU00023"/>
    </source>
</evidence>
<evidence type="ECO:0000256" key="1">
    <source>
        <dbReference type="ARBA" id="ARBA00004496"/>
    </source>
</evidence>
<dbReference type="PROSITE" id="PS50088">
    <property type="entry name" value="ANK_REPEAT"/>
    <property type="match status" value="1"/>
</dbReference>
<dbReference type="PANTHER" id="PTHR45984:SF1">
    <property type="entry name" value="SPAG1 AXONEMAL DYNEIN ASSEMBLY FACTOR"/>
    <property type="match status" value="1"/>
</dbReference>
<keyword evidence="8" id="KW-1185">Reference proteome</keyword>
<dbReference type="SUPFAM" id="SSF48452">
    <property type="entry name" value="TPR-like"/>
    <property type="match status" value="1"/>
</dbReference>
<feature type="compositionally biased region" description="Basic and acidic residues" evidence="6">
    <location>
        <begin position="173"/>
        <end position="189"/>
    </location>
</feature>
<comment type="subcellular location">
    <subcellularLocation>
        <location evidence="1">Cytoplasm</location>
    </subcellularLocation>
</comment>
<dbReference type="InterPro" id="IPR051982">
    <property type="entry name" value="CiliaryAsmbly_MitoImport"/>
</dbReference>
<feature type="region of interest" description="Disordered" evidence="6">
    <location>
        <begin position="606"/>
        <end position="630"/>
    </location>
</feature>
<keyword evidence="4" id="KW-0802">TPR repeat</keyword>
<feature type="non-terminal residue" evidence="7">
    <location>
        <position position="1"/>
    </location>
</feature>
<feature type="repeat" description="ANK" evidence="5">
    <location>
        <begin position="333"/>
        <end position="365"/>
    </location>
</feature>
<dbReference type="EMBL" id="CAUYUJ010002670">
    <property type="protein sequence ID" value="CAK0801864.1"/>
    <property type="molecule type" value="Genomic_DNA"/>
</dbReference>
<evidence type="ECO:0008006" key="9">
    <source>
        <dbReference type="Google" id="ProtNLM"/>
    </source>
</evidence>
<feature type="region of interest" description="Disordered" evidence="6">
    <location>
        <begin position="125"/>
        <end position="158"/>
    </location>
</feature>
<dbReference type="InterPro" id="IPR036770">
    <property type="entry name" value="Ankyrin_rpt-contain_sf"/>
</dbReference>
<dbReference type="Gene3D" id="1.10.8.10">
    <property type="entry name" value="DNA helicase RuvA subunit, C-terminal domain"/>
    <property type="match status" value="1"/>
</dbReference>
<dbReference type="Gene3D" id="1.25.40.10">
    <property type="entry name" value="Tetratricopeptide repeat domain"/>
    <property type="match status" value="1"/>
</dbReference>
<dbReference type="InterPro" id="IPR019734">
    <property type="entry name" value="TPR_rpt"/>
</dbReference>
<keyword evidence="2" id="KW-0963">Cytoplasm</keyword>
<dbReference type="Gene3D" id="1.25.40.20">
    <property type="entry name" value="Ankyrin repeat-containing domain"/>
    <property type="match status" value="1"/>
</dbReference>
<proteinExistence type="predicted"/>
<dbReference type="PANTHER" id="PTHR45984">
    <property type="entry name" value="RNA (RNA) POLYMERASE II ASSOCIATED PROTEIN HOMOLOG"/>
    <property type="match status" value="1"/>
</dbReference>
<dbReference type="InterPro" id="IPR011990">
    <property type="entry name" value="TPR-like_helical_dom_sf"/>
</dbReference>
<dbReference type="SUPFAM" id="SSF46934">
    <property type="entry name" value="UBA-like"/>
    <property type="match status" value="1"/>
</dbReference>